<keyword evidence="11" id="KW-1185">Reference proteome</keyword>
<keyword evidence="5 6" id="KW-0472">Membrane</keyword>
<evidence type="ECO:0000313" key="11">
    <source>
        <dbReference type="Proteomes" id="UP000250831"/>
    </source>
</evidence>
<protein>
    <submittedName>
        <fullName evidence="10">Uncharacterized protein</fullName>
    </submittedName>
</protein>
<dbReference type="Pfam" id="PF04024">
    <property type="entry name" value="PspC"/>
    <property type="match status" value="1"/>
</dbReference>
<dbReference type="GO" id="GO:0005886">
    <property type="term" value="C:plasma membrane"/>
    <property type="evidence" value="ECO:0007669"/>
    <property type="project" value="UniProtKB-SubCell"/>
</dbReference>
<keyword evidence="3 6" id="KW-0812">Transmembrane</keyword>
<evidence type="ECO:0000256" key="2">
    <source>
        <dbReference type="ARBA" id="ARBA00022475"/>
    </source>
</evidence>
<dbReference type="Pfam" id="PF22744">
    <property type="entry name" value="Toast-rack_PspC-Cterm"/>
    <property type="match status" value="1"/>
</dbReference>
<evidence type="ECO:0000256" key="6">
    <source>
        <dbReference type="SAM" id="Phobius"/>
    </source>
</evidence>
<dbReference type="PANTHER" id="PTHR33885:SF3">
    <property type="entry name" value="PHAGE SHOCK PROTEIN C"/>
    <property type="match status" value="1"/>
</dbReference>
<comment type="subcellular location">
    <subcellularLocation>
        <location evidence="1">Cell membrane</location>
        <topology evidence="1">Single-pass membrane protein</topology>
    </subcellularLocation>
</comment>
<keyword evidence="4 6" id="KW-1133">Transmembrane helix</keyword>
<feature type="transmembrane region" description="Helical" evidence="6">
    <location>
        <begin position="284"/>
        <end position="305"/>
    </location>
</feature>
<dbReference type="PANTHER" id="PTHR33885">
    <property type="entry name" value="PHAGE SHOCK PROTEIN C"/>
    <property type="match status" value="1"/>
</dbReference>
<dbReference type="InterPro" id="IPR052027">
    <property type="entry name" value="PspC"/>
</dbReference>
<comment type="caution">
    <text evidence="10">The sequence shown here is derived from an EMBL/GenBank/DDBJ whole genome shotgun (WGS) entry which is preliminary data.</text>
</comment>
<dbReference type="OrthoDB" id="5772680at2"/>
<gene>
    <name evidence="10" type="ORF">DCO56_15135</name>
</gene>
<evidence type="ECO:0000259" key="8">
    <source>
        <dbReference type="Pfam" id="PF22571"/>
    </source>
</evidence>
<feature type="transmembrane region" description="Helical" evidence="6">
    <location>
        <begin position="233"/>
        <end position="264"/>
    </location>
</feature>
<dbReference type="AlphaFoldDB" id="A0A363NRD2"/>
<feature type="domain" description="PspC-related ToastRack" evidence="9">
    <location>
        <begin position="390"/>
        <end position="521"/>
    </location>
</feature>
<evidence type="ECO:0000313" key="10">
    <source>
        <dbReference type="EMBL" id="PUV23270.1"/>
    </source>
</evidence>
<dbReference type="InterPro" id="IPR054319">
    <property type="entry name" value="PspC-rel_ToastRack"/>
</dbReference>
<sequence>MIQLNQLKTIAMNKTIIININSIVFHIEEDAYEVLRSYMIDIQKHFGQSEDSREILQDIENRISEMFTEKIQAGSKEVLNMEDVNAVIDQMGRVSDFESEDQDDYSSFRHETNTNGFKVGKKLMRDPDDRVFSGVCSGLGHFFGIEAKWVRLLFALFVIIGGSGLLVYVILWIVMPPAITRADKMEMRGEAPNIQNFKRSFDEEMSGVKETFSRGMDRTGDGVAKLLQIIVKIIGVFFVIIVGLTLIGLIIGLIFFALAIVNVIPDVMDDSGPFYLMDPSDVPFALIAGFLSVFIPFAGLFYLLLRVLFEKKPMSNYLTTTLFVVWLLSVGALIYYSTSVAKEFRESSTIVDEKPLQKQPVYYLKENDVRVIRLKNGVKTGIGIKSENLSSYLKRDIRIRIERIDSLQEPYVRYEYSAKGNTYKIATDRAAKINYALKQDTTALIFDSAFQLSEGERYRDQEVNVTLFLPVGTKLVINDNLEGKLRDISFYECRDRYNKDLRDVKDVEFIVTSLGVKCALPPKKSDEEEAEDADHNEVVIADTSIVIRRDTIINTKKDGASVQIKNK</sequence>
<evidence type="ECO:0000256" key="5">
    <source>
        <dbReference type="ARBA" id="ARBA00023136"/>
    </source>
</evidence>
<dbReference type="EMBL" id="QCXX01000004">
    <property type="protein sequence ID" value="PUV23270.1"/>
    <property type="molecule type" value="Genomic_DNA"/>
</dbReference>
<dbReference type="InterPro" id="IPR054321">
    <property type="entry name" value="PspC-rel_TM"/>
</dbReference>
<organism evidence="10 11">
    <name type="scientific">Sphingobacterium athyrii</name>
    <dbReference type="NCBI Taxonomy" id="2152717"/>
    <lineage>
        <taxon>Bacteria</taxon>
        <taxon>Pseudomonadati</taxon>
        <taxon>Bacteroidota</taxon>
        <taxon>Sphingobacteriia</taxon>
        <taxon>Sphingobacteriales</taxon>
        <taxon>Sphingobacteriaceae</taxon>
        <taxon>Sphingobacterium</taxon>
    </lineage>
</organism>
<keyword evidence="2" id="KW-1003">Cell membrane</keyword>
<evidence type="ECO:0000256" key="4">
    <source>
        <dbReference type="ARBA" id="ARBA00022989"/>
    </source>
</evidence>
<dbReference type="Proteomes" id="UP000250831">
    <property type="component" value="Unassembled WGS sequence"/>
</dbReference>
<name>A0A363NRD2_9SPHI</name>
<feature type="domain" description="Phage shock protein PspC N-terminal" evidence="7">
    <location>
        <begin position="121"/>
        <end position="177"/>
    </location>
</feature>
<evidence type="ECO:0000259" key="9">
    <source>
        <dbReference type="Pfam" id="PF22744"/>
    </source>
</evidence>
<evidence type="ECO:0000256" key="3">
    <source>
        <dbReference type="ARBA" id="ARBA00022692"/>
    </source>
</evidence>
<evidence type="ECO:0000256" key="1">
    <source>
        <dbReference type="ARBA" id="ARBA00004162"/>
    </source>
</evidence>
<proteinExistence type="predicted"/>
<feature type="domain" description="PspC-related transmembrane region" evidence="8">
    <location>
        <begin position="209"/>
        <end position="344"/>
    </location>
</feature>
<feature type="transmembrane region" description="Helical" evidence="6">
    <location>
        <begin position="153"/>
        <end position="175"/>
    </location>
</feature>
<evidence type="ECO:0000259" key="7">
    <source>
        <dbReference type="Pfam" id="PF04024"/>
    </source>
</evidence>
<reference evidence="10 11" key="1">
    <citation type="submission" date="2018-04" db="EMBL/GenBank/DDBJ databases">
        <title>Sphingobacterium sp. M46 Genome.</title>
        <authorList>
            <person name="Cheng J."/>
            <person name="Li Y."/>
        </authorList>
    </citation>
    <scope>NUCLEOTIDE SEQUENCE [LARGE SCALE GENOMIC DNA]</scope>
    <source>
        <strain evidence="10 11">M46</strain>
    </source>
</reference>
<accession>A0A363NRD2</accession>
<dbReference type="Pfam" id="PF22571">
    <property type="entry name" value="LiaI-LiaF-TM_PspC"/>
    <property type="match status" value="1"/>
</dbReference>
<feature type="transmembrane region" description="Helical" evidence="6">
    <location>
        <begin position="317"/>
        <end position="336"/>
    </location>
</feature>
<dbReference type="InterPro" id="IPR007168">
    <property type="entry name" value="Phageshock_PspC_N"/>
</dbReference>